<dbReference type="InterPro" id="IPR045851">
    <property type="entry name" value="AMP-bd_C_sf"/>
</dbReference>
<evidence type="ECO:0000313" key="5">
    <source>
        <dbReference type="EMBL" id="PRZ41564.1"/>
    </source>
</evidence>
<dbReference type="Gene3D" id="3.30.300.30">
    <property type="match status" value="1"/>
</dbReference>
<evidence type="ECO:0000259" key="4">
    <source>
        <dbReference type="Pfam" id="PF13193"/>
    </source>
</evidence>
<dbReference type="InterPro" id="IPR025110">
    <property type="entry name" value="AMP-bd_C"/>
</dbReference>
<dbReference type="AlphaFoldDB" id="A0A2T0ZZ57"/>
<dbReference type="InterPro" id="IPR000873">
    <property type="entry name" value="AMP-dep_synth/lig_dom"/>
</dbReference>
<dbReference type="EMBL" id="PVUE01000009">
    <property type="protein sequence ID" value="PRZ41564.1"/>
    <property type="molecule type" value="Genomic_DNA"/>
</dbReference>
<dbReference type="PANTHER" id="PTHR43767">
    <property type="entry name" value="LONG-CHAIN-FATTY-ACID--COA LIGASE"/>
    <property type="match status" value="1"/>
</dbReference>
<gene>
    <name evidence="5" type="ORF">CLV47_109111</name>
</gene>
<dbReference type="Pfam" id="PF00501">
    <property type="entry name" value="AMP-binding"/>
    <property type="match status" value="1"/>
</dbReference>
<dbReference type="Proteomes" id="UP000237752">
    <property type="component" value="Unassembled WGS sequence"/>
</dbReference>
<dbReference type="Gene3D" id="3.40.50.12780">
    <property type="entry name" value="N-terminal domain of ligase-like"/>
    <property type="match status" value="1"/>
</dbReference>
<reference evidence="5 6" key="1">
    <citation type="submission" date="2018-03" db="EMBL/GenBank/DDBJ databases">
        <title>Genomic Encyclopedia of Archaeal and Bacterial Type Strains, Phase II (KMG-II): from individual species to whole genera.</title>
        <authorList>
            <person name="Goeker M."/>
        </authorList>
    </citation>
    <scope>NUCLEOTIDE SEQUENCE [LARGE SCALE GENOMIC DNA]</scope>
    <source>
        <strain evidence="5 6">DSM 100065</strain>
    </source>
</reference>
<evidence type="ECO:0000259" key="3">
    <source>
        <dbReference type="Pfam" id="PF00501"/>
    </source>
</evidence>
<dbReference type="PANTHER" id="PTHR43767:SF1">
    <property type="entry name" value="NONRIBOSOMAL PEPTIDE SYNTHASE PES1 (EUROFUNG)-RELATED"/>
    <property type="match status" value="1"/>
</dbReference>
<dbReference type="GO" id="GO:0016878">
    <property type="term" value="F:acid-thiol ligase activity"/>
    <property type="evidence" value="ECO:0007669"/>
    <property type="project" value="UniProtKB-ARBA"/>
</dbReference>
<comment type="similarity">
    <text evidence="1">Belongs to the ATP-dependent AMP-binding enzyme family.</text>
</comment>
<evidence type="ECO:0000256" key="1">
    <source>
        <dbReference type="ARBA" id="ARBA00006432"/>
    </source>
</evidence>
<keyword evidence="2 5" id="KW-0436">Ligase</keyword>
<name>A0A2T0ZZ57_9ACTN</name>
<organism evidence="5 6">
    <name type="scientific">Antricoccus suffuscus</name>
    <dbReference type="NCBI Taxonomy" id="1629062"/>
    <lineage>
        <taxon>Bacteria</taxon>
        <taxon>Bacillati</taxon>
        <taxon>Actinomycetota</taxon>
        <taxon>Actinomycetes</taxon>
        <taxon>Geodermatophilales</taxon>
        <taxon>Antricoccaceae</taxon>
        <taxon>Antricoccus</taxon>
    </lineage>
</organism>
<comment type="caution">
    <text evidence="5">The sequence shown here is derived from an EMBL/GenBank/DDBJ whole genome shotgun (WGS) entry which is preliminary data.</text>
</comment>
<feature type="domain" description="AMP-binding enzyme C-terminal" evidence="4">
    <location>
        <begin position="431"/>
        <end position="506"/>
    </location>
</feature>
<accession>A0A2T0ZZ57</accession>
<feature type="domain" description="AMP-dependent synthetase/ligase" evidence="3">
    <location>
        <begin position="14"/>
        <end position="381"/>
    </location>
</feature>
<keyword evidence="6" id="KW-1185">Reference proteome</keyword>
<dbReference type="Pfam" id="PF13193">
    <property type="entry name" value="AMP-binding_C"/>
    <property type="match status" value="1"/>
</dbReference>
<dbReference type="InterPro" id="IPR050237">
    <property type="entry name" value="ATP-dep_AMP-bd_enzyme"/>
</dbReference>
<protein>
    <submittedName>
        <fullName evidence="5">Crotonobetaine/carnitine-CoA ligase</fullName>
    </submittedName>
</protein>
<dbReference type="PROSITE" id="PS00455">
    <property type="entry name" value="AMP_BINDING"/>
    <property type="match status" value="1"/>
</dbReference>
<dbReference type="InterPro" id="IPR042099">
    <property type="entry name" value="ANL_N_sf"/>
</dbReference>
<dbReference type="InterPro" id="IPR020845">
    <property type="entry name" value="AMP-binding_CS"/>
</dbReference>
<dbReference type="OrthoDB" id="2579187at2"/>
<proteinExistence type="inferred from homology"/>
<sequence>MDLIGERNLRDLLTERANRYPDKTYLVFEDQAGNVLEYTYAEFLIHVQSAAAGFASLGIAKGDAVVIQLPNCPEFLFAWFGIGWIGAIAVPSNTANTAPEMRHILDLSDAVAVVCSPPYRQVIDDALESADGVRHRILARMPGAAPEGWTSYDEMVAVHQPAADVAVGSEDVMQMIFTSGTTSQPKAVMLTHANCLHSGERASRCTAVSDSDRVLTALPAFHVNAQSLTVLAALTVGATCVLLEEYRASKFWDQIRRHEATAVSLVAMQVRTLLAQPAAQTDRDHAVRRNFYAINVLDSEKAEFERRFGLELVNGYGLSETMTVVTIAPVFGEKRWPSIGLPAYDRQVRIVDADGEDVPTGDVGEIIVSGIPGRTIMKGYFKDPEATAQAIRDGWFYSGDNGYVDEKGYVYFFDRQKDVIKRAGENISASEVEAALLLHDHILEAAVIGVPDPIRDEAVKAFVVIGGGVELTADQIIEHCGSRLAPFKVPTLVEFVDSLPKTSVGKIEKKALRASESGAR</sequence>
<dbReference type="FunFam" id="3.30.300.30:FF:000008">
    <property type="entry name" value="2,3-dihydroxybenzoate-AMP ligase"/>
    <property type="match status" value="1"/>
</dbReference>
<evidence type="ECO:0000313" key="6">
    <source>
        <dbReference type="Proteomes" id="UP000237752"/>
    </source>
</evidence>
<dbReference type="RefSeq" id="WP_106349316.1">
    <property type="nucleotide sequence ID" value="NZ_PVUE01000009.1"/>
</dbReference>
<evidence type="ECO:0000256" key="2">
    <source>
        <dbReference type="ARBA" id="ARBA00022598"/>
    </source>
</evidence>
<dbReference type="SUPFAM" id="SSF56801">
    <property type="entry name" value="Acetyl-CoA synthetase-like"/>
    <property type="match status" value="1"/>
</dbReference>